<dbReference type="RefSeq" id="YP_009702050.1">
    <property type="nucleotide sequence ID" value="NC_044939.1"/>
</dbReference>
<evidence type="ECO:0000313" key="2">
    <source>
        <dbReference type="Proteomes" id="UP000232493"/>
    </source>
</evidence>
<accession>K4P994</accession>
<protein>
    <submittedName>
        <fullName evidence="1">Uncharacterized protein</fullName>
    </submittedName>
</protein>
<organism evidence="1 2">
    <name type="scientific">Heliothis virescens ascovirus 3g</name>
    <dbReference type="NCBI Taxonomy" id="1246651"/>
    <lineage>
        <taxon>Viruses</taxon>
        <taxon>Varidnaviria</taxon>
        <taxon>Bamfordvirae</taxon>
        <taxon>Nucleocytoviricota</taxon>
        <taxon>Megaviricetes</taxon>
        <taxon>Pimascovirales</taxon>
        <taxon>Pimascovirales incertae sedis</taxon>
        <taxon>Ascoviridae</taxon>
        <taxon>Ascovirus</taxon>
        <taxon>Ascovirus hvav3a</taxon>
    </lineage>
</organism>
<evidence type="ECO:0000313" key="1">
    <source>
        <dbReference type="EMBL" id="AFV50309.1"/>
    </source>
</evidence>
<name>K4P994_9VIRU</name>
<dbReference type="KEGG" id="vg:41900850"/>
<reference evidence="1 2" key="1">
    <citation type="journal article" date="2012" name="J. Virol.">
        <title>Genomic Sequence of Heliothis virescens Ascovirus 3g Isolated from Spodoptera exigua.</title>
        <authorList>
            <person name="Huang G.H."/>
            <person name="Wang Y.S."/>
            <person name="Wang X."/>
            <person name="Garretson T.A."/>
            <person name="Dai L.Y."/>
            <person name="Zhang C.X."/>
            <person name="Cheng X.W."/>
        </authorList>
    </citation>
    <scope>NUCLEOTIDE SEQUENCE [LARGE SCALE GENOMIC DNA]</scope>
    <source>
        <strain evidence="1">5a</strain>
    </source>
</reference>
<dbReference type="EMBL" id="JX491653">
    <property type="protein sequence ID" value="AFV50309.1"/>
    <property type="molecule type" value="Genomic_DNA"/>
</dbReference>
<sequence length="76" mass="8844">MRSFACLSQRCLILYSRLRASLFVKDSSLRHTNSSSEAPLRHFAPLPEQCVLKRLSTSLEMPVYKFPFFILIMYSL</sequence>
<dbReference type="GeneID" id="41900850"/>
<dbReference type="Proteomes" id="UP000232493">
    <property type="component" value="Segment"/>
</dbReference>
<proteinExistence type="predicted"/>